<dbReference type="InterPro" id="IPR029044">
    <property type="entry name" value="Nucleotide-diphossugar_trans"/>
</dbReference>
<protein>
    <submittedName>
        <fullName evidence="2">Mannose-1-phosphate guanylyltransferase</fullName>
    </submittedName>
</protein>
<organism evidence="2 3">
    <name type="scientific">Schistosoma bovis</name>
    <name type="common">Blood fluke</name>
    <dbReference type="NCBI Taxonomy" id="6184"/>
    <lineage>
        <taxon>Eukaryota</taxon>
        <taxon>Metazoa</taxon>
        <taxon>Spiralia</taxon>
        <taxon>Lophotrochozoa</taxon>
        <taxon>Platyhelminthes</taxon>
        <taxon>Trematoda</taxon>
        <taxon>Digenea</taxon>
        <taxon>Strigeidida</taxon>
        <taxon>Schistosomatoidea</taxon>
        <taxon>Schistosomatidae</taxon>
        <taxon>Schistosoma</taxon>
    </lineage>
</organism>
<proteinExistence type="predicted"/>
<dbReference type="Gene3D" id="3.90.550.10">
    <property type="entry name" value="Spore Coat Polysaccharide Biosynthesis Protein SpsA, Chain A"/>
    <property type="match status" value="1"/>
</dbReference>
<dbReference type="Pfam" id="PF00483">
    <property type="entry name" value="NTP_transferase"/>
    <property type="match status" value="1"/>
</dbReference>
<dbReference type="STRING" id="6184.A0A430QAV1"/>
<keyword evidence="2" id="KW-0548">Nucleotidyltransferase</keyword>
<dbReference type="SUPFAM" id="SSF53448">
    <property type="entry name" value="Nucleotide-diphospho-sugar transferases"/>
    <property type="match status" value="1"/>
</dbReference>
<evidence type="ECO:0000259" key="1">
    <source>
        <dbReference type="Pfam" id="PF00483"/>
    </source>
</evidence>
<evidence type="ECO:0000313" key="2">
    <source>
        <dbReference type="EMBL" id="RTG84837.1"/>
    </source>
</evidence>
<gene>
    <name evidence="2" type="ORF">DC041_0011531</name>
</gene>
<dbReference type="AlphaFoldDB" id="A0A430QAV1"/>
<dbReference type="EMBL" id="QMKO01002089">
    <property type="protein sequence ID" value="RTG84837.1"/>
    <property type="molecule type" value="Genomic_DNA"/>
</dbReference>
<keyword evidence="3" id="KW-1185">Reference proteome</keyword>
<reference evidence="2 3" key="1">
    <citation type="journal article" date="2019" name="PLoS Pathog.">
        <title>Genome sequence of the bovine parasite Schistosoma bovis Tanzania.</title>
        <authorList>
            <person name="Oey H."/>
            <person name="Zakrzewski M."/>
            <person name="Gobert G."/>
            <person name="Gravermann K."/>
            <person name="Stoye J."/>
            <person name="Jones M."/>
            <person name="Mcmanus D."/>
            <person name="Krause L."/>
        </authorList>
    </citation>
    <scope>NUCLEOTIDE SEQUENCE [LARGE SCALE GENOMIC DNA]</scope>
    <source>
        <strain evidence="2 3">TAN1997</strain>
    </source>
</reference>
<dbReference type="InterPro" id="IPR005835">
    <property type="entry name" value="NTP_transferase_dom"/>
</dbReference>
<dbReference type="Proteomes" id="UP000290809">
    <property type="component" value="Unassembled WGS sequence"/>
</dbReference>
<feature type="domain" description="Nucleotidyl transferase" evidence="1">
    <location>
        <begin position="16"/>
        <end position="96"/>
    </location>
</feature>
<keyword evidence="2" id="KW-0808">Transferase</keyword>
<sequence length="113" mass="12862">MGNDEVVLTDSTKKIKAIILIGGPCKGTRFRPLSLELPKPLFPIAGFPVVYHHIEAFSKLPGLREIILLGFYQPNEALNQLISNAQHEFKVSVRYVQFECLLIFYHFSLFLNT</sequence>
<dbReference type="PANTHER" id="PTHR22572">
    <property type="entry name" value="SUGAR-1-PHOSPHATE GUANYL TRANSFERASE"/>
    <property type="match status" value="1"/>
</dbReference>
<dbReference type="InterPro" id="IPR050486">
    <property type="entry name" value="Mannose-1P_guanyltransferase"/>
</dbReference>
<accession>A0A430QAV1</accession>
<comment type="caution">
    <text evidence="2">The sequence shown here is derived from an EMBL/GenBank/DDBJ whole genome shotgun (WGS) entry which is preliminary data.</text>
</comment>
<evidence type="ECO:0000313" key="3">
    <source>
        <dbReference type="Proteomes" id="UP000290809"/>
    </source>
</evidence>
<dbReference type="GO" id="GO:0016779">
    <property type="term" value="F:nucleotidyltransferase activity"/>
    <property type="evidence" value="ECO:0007669"/>
    <property type="project" value="UniProtKB-KW"/>
</dbReference>
<name>A0A430QAV1_SCHBO</name>